<feature type="region of interest" description="Disordered" evidence="1">
    <location>
        <begin position="105"/>
        <end position="128"/>
    </location>
</feature>
<keyword evidence="3" id="KW-1185">Reference proteome</keyword>
<proteinExistence type="predicted"/>
<reference evidence="2 3" key="1">
    <citation type="submission" date="2018-04" db="EMBL/GenBank/DDBJ databases">
        <title>The genome of golden apple snail Pomacea canaliculata provides insight into stress tolerance and invasive adaptation.</title>
        <authorList>
            <person name="Liu C."/>
            <person name="Liu B."/>
            <person name="Ren Y."/>
            <person name="Zhang Y."/>
            <person name="Wang H."/>
            <person name="Li S."/>
            <person name="Jiang F."/>
            <person name="Yin L."/>
            <person name="Zhang G."/>
            <person name="Qian W."/>
            <person name="Fan W."/>
        </authorList>
    </citation>
    <scope>NUCLEOTIDE SEQUENCE [LARGE SCALE GENOMIC DNA]</scope>
    <source>
        <strain evidence="2">SZHN2017</strain>
        <tissue evidence="2">Muscle</tissue>
    </source>
</reference>
<feature type="compositionally biased region" description="Basic and acidic residues" evidence="1">
    <location>
        <begin position="113"/>
        <end position="128"/>
    </location>
</feature>
<organism evidence="2 3">
    <name type="scientific">Pomacea canaliculata</name>
    <name type="common">Golden apple snail</name>
    <dbReference type="NCBI Taxonomy" id="400727"/>
    <lineage>
        <taxon>Eukaryota</taxon>
        <taxon>Metazoa</taxon>
        <taxon>Spiralia</taxon>
        <taxon>Lophotrochozoa</taxon>
        <taxon>Mollusca</taxon>
        <taxon>Gastropoda</taxon>
        <taxon>Caenogastropoda</taxon>
        <taxon>Architaenioglossa</taxon>
        <taxon>Ampullarioidea</taxon>
        <taxon>Ampullariidae</taxon>
        <taxon>Pomacea</taxon>
    </lineage>
</organism>
<name>A0A2T7P1A3_POMCA</name>
<sequence>MLLSVSGILQDVHQQEENSCSVHCTKEGCAKRVICNFSDIVLREKREFIISLRADSGDEMIADCNWVRSGKFDCDPATGYTCDPQLSIGMMDSLMTSESILSVLSTGPNQNKRSTDESEDRCQEGEKGHKGTCVEGLAYNPAVKDFENKFLMPETADSTKADTLKETDGPPQFTDVAPKLIDHDLTDHHNDMRRME</sequence>
<dbReference type="AlphaFoldDB" id="A0A2T7P1A3"/>
<comment type="caution">
    <text evidence="2">The sequence shown here is derived from an EMBL/GenBank/DDBJ whole genome shotgun (WGS) entry which is preliminary data.</text>
</comment>
<gene>
    <name evidence="2" type="ORF">C0Q70_12362</name>
</gene>
<accession>A0A2T7P1A3</accession>
<evidence type="ECO:0000256" key="1">
    <source>
        <dbReference type="SAM" id="MobiDB-lite"/>
    </source>
</evidence>
<evidence type="ECO:0000313" key="3">
    <source>
        <dbReference type="Proteomes" id="UP000245119"/>
    </source>
</evidence>
<dbReference type="Proteomes" id="UP000245119">
    <property type="component" value="Linkage Group LG7"/>
</dbReference>
<dbReference type="EMBL" id="PZQS01000007">
    <property type="protein sequence ID" value="PVD27208.1"/>
    <property type="molecule type" value="Genomic_DNA"/>
</dbReference>
<protein>
    <submittedName>
        <fullName evidence="2">Uncharacterized protein</fullName>
    </submittedName>
</protein>
<evidence type="ECO:0000313" key="2">
    <source>
        <dbReference type="EMBL" id="PVD27208.1"/>
    </source>
</evidence>